<dbReference type="Gene3D" id="3.30.160.60">
    <property type="entry name" value="Classic Zinc Finger"/>
    <property type="match status" value="1"/>
</dbReference>
<dbReference type="InterPro" id="IPR013087">
    <property type="entry name" value="Znf_C2H2_type"/>
</dbReference>
<dbReference type="AlphaFoldDB" id="A0ABD2P3M6"/>
<dbReference type="SMART" id="SM00868">
    <property type="entry name" value="zf-AD"/>
    <property type="match status" value="1"/>
</dbReference>
<feature type="compositionally biased region" description="Acidic residues" evidence="10">
    <location>
        <begin position="156"/>
        <end position="175"/>
    </location>
</feature>
<feature type="binding site" evidence="9">
    <location>
        <position position="18"/>
    </location>
    <ligand>
        <name>Zn(2+)</name>
        <dbReference type="ChEBI" id="CHEBI:29105"/>
    </ligand>
</feature>
<accession>A0ABD2P3M6</accession>
<feature type="binding site" evidence="9">
    <location>
        <position position="67"/>
    </location>
    <ligand>
        <name>Zn(2+)</name>
        <dbReference type="ChEBI" id="CHEBI:29105"/>
    </ligand>
</feature>
<evidence type="ECO:0000256" key="3">
    <source>
        <dbReference type="ARBA" id="ARBA00022737"/>
    </source>
</evidence>
<feature type="domain" description="C2H2-type" evidence="11">
    <location>
        <begin position="913"/>
        <end position="938"/>
    </location>
</feature>
<feature type="compositionally biased region" description="Polar residues" evidence="10">
    <location>
        <begin position="759"/>
        <end position="772"/>
    </location>
</feature>
<feature type="region of interest" description="Disordered" evidence="10">
    <location>
        <begin position="680"/>
        <end position="699"/>
    </location>
</feature>
<dbReference type="PROSITE" id="PS00028">
    <property type="entry name" value="ZINC_FINGER_C2H2_1"/>
    <property type="match status" value="3"/>
</dbReference>
<dbReference type="PROSITE" id="PS51915">
    <property type="entry name" value="ZAD"/>
    <property type="match status" value="1"/>
</dbReference>
<dbReference type="SUPFAM" id="SSF57667">
    <property type="entry name" value="beta-beta-alpha zinc fingers"/>
    <property type="match status" value="1"/>
</dbReference>
<feature type="compositionally biased region" description="Low complexity" evidence="10">
    <location>
        <begin position="615"/>
        <end position="633"/>
    </location>
</feature>
<dbReference type="PROSITE" id="PS50157">
    <property type="entry name" value="ZINC_FINGER_C2H2_2"/>
    <property type="match status" value="3"/>
</dbReference>
<protein>
    <submittedName>
        <fullName evidence="13">Uncharacterized protein</fullName>
    </submittedName>
</protein>
<keyword evidence="14" id="KW-1185">Reference proteome</keyword>
<evidence type="ECO:0000256" key="10">
    <source>
        <dbReference type="SAM" id="MobiDB-lite"/>
    </source>
</evidence>
<dbReference type="SMART" id="SM00355">
    <property type="entry name" value="ZnF_C2H2"/>
    <property type="match status" value="7"/>
</dbReference>
<feature type="domain" description="ZAD" evidence="12">
    <location>
        <begin position="16"/>
        <end position="94"/>
    </location>
</feature>
<evidence type="ECO:0000313" key="13">
    <source>
        <dbReference type="EMBL" id="KAL3285272.1"/>
    </source>
</evidence>
<evidence type="ECO:0000256" key="6">
    <source>
        <dbReference type="ARBA" id="ARBA00023125"/>
    </source>
</evidence>
<reference evidence="13 14" key="1">
    <citation type="journal article" date="2021" name="BMC Biol.">
        <title>Horizontally acquired antibacterial genes associated with adaptive radiation of ladybird beetles.</title>
        <authorList>
            <person name="Li H.S."/>
            <person name="Tang X.F."/>
            <person name="Huang Y.H."/>
            <person name="Xu Z.Y."/>
            <person name="Chen M.L."/>
            <person name="Du X.Y."/>
            <person name="Qiu B.Y."/>
            <person name="Chen P.T."/>
            <person name="Zhang W."/>
            <person name="Slipinski A."/>
            <person name="Escalona H.E."/>
            <person name="Waterhouse R.M."/>
            <person name="Zwick A."/>
            <person name="Pang H."/>
        </authorList>
    </citation>
    <scope>NUCLEOTIDE SEQUENCE [LARGE SCALE GENOMIC DNA]</scope>
    <source>
        <strain evidence="13">SYSU2018</strain>
    </source>
</reference>
<evidence type="ECO:0000256" key="7">
    <source>
        <dbReference type="ARBA" id="ARBA00023242"/>
    </source>
</evidence>
<feature type="binding site" evidence="9">
    <location>
        <position position="21"/>
    </location>
    <ligand>
        <name>Zn(2+)</name>
        <dbReference type="ChEBI" id="CHEBI:29105"/>
    </ligand>
</feature>
<dbReference type="SUPFAM" id="SSF57716">
    <property type="entry name" value="Glucocorticoid receptor-like (DNA-binding domain)"/>
    <property type="match status" value="1"/>
</dbReference>
<keyword evidence="7" id="KW-0539">Nucleus</keyword>
<evidence type="ECO:0000256" key="2">
    <source>
        <dbReference type="ARBA" id="ARBA00022723"/>
    </source>
</evidence>
<dbReference type="PANTHER" id="PTHR24404">
    <property type="entry name" value="ZINC FINGER PROTEIN"/>
    <property type="match status" value="1"/>
</dbReference>
<gene>
    <name evidence="13" type="ORF">HHI36_019382</name>
</gene>
<evidence type="ECO:0000256" key="9">
    <source>
        <dbReference type="PROSITE-ProRule" id="PRU01263"/>
    </source>
</evidence>
<dbReference type="EMBL" id="JABFTP020000165">
    <property type="protein sequence ID" value="KAL3285272.1"/>
    <property type="molecule type" value="Genomic_DNA"/>
</dbReference>
<evidence type="ECO:0000256" key="5">
    <source>
        <dbReference type="ARBA" id="ARBA00022833"/>
    </source>
</evidence>
<keyword evidence="4 8" id="KW-0863">Zinc-finger</keyword>
<sequence length="938" mass="108592">MEAMESNDNDTLQDQDLCRLCDCESDENGEMFSIFDKNEEGQEIIDLIQECLPLIVYKTDPLSKSICADCLENLDSLNKFKKRSLAVANKHKEKLRTNGEIDNEKIQVFLSYQKVDSKVNNGDSDNSEGTERFEEKSAEVETQALEIETPSREVETESGELETGEIESPTDEVDMPTEKVEVQTSTEDITIFCNNCRSEILEAHKVNKEIELCSELHQAIADSFAKNRIVTSDKILRSRRKRSHAFYQELDDSLCSSLTEFTNTESSQCFDFQSDIDSLGDDEDERPSKRKRMETPKERVVIEPVCFEKKFGDEYEYRYNPFSLLQLCLNVINKENIPEYEPDDFTELLVEPECSYCAKKYKNSKLLALHEITHMSIELGEKVDNPTLWHESRDDSYVRNKWLTSEDDFAEEENEAENETLENDAMEMEPEEEESLLIHVGSAEQRDGQNYEVTREVSLMDGKPYVDGLPLSDYPKEERRAFYHSMRIGGVNKRFCALCRYSFKDNWAIESHYFSMACHYTCRYCGMRFNKQRNRFDEHVEIHIKNKDEYSKKVFAASKNNNIVPKVLYPKKRYSSREHVEIMIPQPIEVKNYVPLQRKSLQPEVKIKQERMVYSPQPSQMQQNSNQQLQTSQSKTGNQAYFCRKCYKVFFKLDEFNVHSKNCDYNQFPNNTMLGSYLSSGSKHPNGEPAAVSGTGRPVRNCAKEAGPYRDEVYIPEHILREQVHTSASQGPFICYICNTPFPTIYSRNSHMRIHKAENMTNTPPSTSQSPQLKPRPSYQEQNPYQTHFAQVKEEPMDFEPEVEIHEPVAQENYSSGLSPAVSITPISKNPHLKPQINPNVMKLVQNNPQLSIKNREPQQQSHNQQMQQQLQQMLSGQGDPDRSYKCSSCWEAFANKSHLYFHKKNQCEGSKYPCPFCKKRFGTEAAYSSHIFYSHPE</sequence>
<dbReference type="GO" id="GO:0005634">
    <property type="term" value="C:nucleus"/>
    <property type="evidence" value="ECO:0007669"/>
    <property type="project" value="UniProtKB-SubCell"/>
</dbReference>
<organism evidence="13 14">
    <name type="scientific">Cryptolaemus montrouzieri</name>
    <dbReference type="NCBI Taxonomy" id="559131"/>
    <lineage>
        <taxon>Eukaryota</taxon>
        <taxon>Metazoa</taxon>
        <taxon>Ecdysozoa</taxon>
        <taxon>Arthropoda</taxon>
        <taxon>Hexapoda</taxon>
        <taxon>Insecta</taxon>
        <taxon>Pterygota</taxon>
        <taxon>Neoptera</taxon>
        <taxon>Endopterygota</taxon>
        <taxon>Coleoptera</taxon>
        <taxon>Polyphaga</taxon>
        <taxon>Cucujiformia</taxon>
        <taxon>Coccinelloidea</taxon>
        <taxon>Coccinellidae</taxon>
        <taxon>Scymninae</taxon>
        <taxon>Scymnini</taxon>
        <taxon>Cryptolaemus</taxon>
    </lineage>
</organism>
<dbReference type="InterPro" id="IPR050589">
    <property type="entry name" value="Ikaros_C2H2-ZF"/>
</dbReference>
<evidence type="ECO:0000256" key="8">
    <source>
        <dbReference type="PROSITE-ProRule" id="PRU00042"/>
    </source>
</evidence>
<keyword evidence="5 9" id="KW-0862">Zinc</keyword>
<dbReference type="InterPro" id="IPR036236">
    <property type="entry name" value="Znf_C2H2_sf"/>
</dbReference>
<keyword evidence="3" id="KW-0677">Repeat</keyword>
<comment type="subcellular location">
    <subcellularLocation>
        <location evidence="1">Nucleus</location>
    </subcellularLocation>
</comment>
<keyword evidence="2 9" id="KW-0479">Metal-binding</keyword>
<dbReference type="Gene3D" id="3.40.1800.20">
    <property type="match status" value="1"/>
</dbReference>
<feature type="domain" description="C2H2-type" evidence="11">
    <location>
        <begin position="885"/>
        <end position="914"/>
    </location>
</feature>
<comment type="caution">
    <text evidence="13">The sequence shown here is derived from an EMBL/GenBank/DDBJ whole genome shotgun (WGS) entry which is preliminary data.</text>
</comment>
<feature type="compositionally biased region" description="Basic and acidic residues" evidence="10">
    <location>
        <begin position="129"/>
        <end position="139"/>
    </location>
</feature>
<dbReference type="Proteomes" id="UP001516400">
    <property type="component" value="Unassembled WGS sequence"/>
</dbReference>
<dbReference type="GO" id="GO:0008270">
    <property type="term" value="F:zinc ion binding"/>
    <property type="evidence" value="ECO:0007669"/>
    <property type="project" value="UniProtKB-UniRule"/>
</dbReference>
<evidence type="ECO:0000313" key="14">
    <source>
        <dbReference type="Proteomes" id="UP001516400"/>
    </source>
</evidence>
<keyword evidence="6" id="KW-0238">DNA-binding</keyword>
<dbReference type="Pfam" id="PF07776">
    <property type="entry name" value="zf-AD"/>
    <property type="match status" value="1"/>
</dbReference>
<proteinExistence type="predicted"/>
<feature type="region of interest" description="Disordered" evidence="10">
    <location>
        <begin position="119"/>
        <end position="177"/>
    </location>
</feature>
<name>A0ABD2P3M6_9CUCU</name>
<feature type="domain" description="C2H2-type" evidence="11">
    <location>
        <begin position="733"/>
        <end position="760"/>
    </location>
</feature>
<dbReference type="PANTHER" id="PTHR24404:SF114">
    <property type="entry name" value="KLUMPFUSS, ISOFORM B-RELATED"/>
    <property type="match status" value="1"/>
</dbReference>
<dbReference type="GO" id="GO:0003677">
    <property type="term" value="F:DNA binding"/>
    <property type="evidence" value="ECO:0007669"/>
    <property type="project" value="UniProtKB-KW"/>
</dbReference>
<evidence type="ECO:0000256" key="4">
    <source>
        <dbReference type="ARBA" id="ARBA00022771"/>
    </source>
</evidence>
<feature type="region of interest" description="Disordered" evidence="10">
    <location>
        <begin position="759"/>
        <end position="782"/>
    </location>
</feature>
<evidence type="ECO:0000256" key="1">
    <source>
        <dbReference type="ARBA" id="ARBA00004123"/>
    </source>
</evidence>
<feature type="binding site" evidence="9">
    <location>
        <position position="70"/>
    </location>
    <ligand>
        <name>Zn(2+)</name>
        <dbReference type="ChEBI" id="CHEBI:29105"/>
    </ligand>
</feature>
<evidence type="ECO:0000259" key="12">
    <source>
        <dbReference type="PROSITE" id="PS51915"/>
    </source>
</evidence>
<dbReference type="InterPro" id="IPR012934">
    <property type="entry name" value="Znf_AD"/>
</dbReference>
<evidence type="ECO:0000259" key="11">
    <source>
        <dbReference type="PROSITE" id="PS50157"/>
    </source>
</evidence>
<feature type="region of interest" description="Disordered" evidence="10">
    <location>
        <begin position="614"/>
        <end position="633"/>
    </location>
</feature>